<comment type="caution">
    <text evidence="2">The sequence shown here is derived from an EMBL/GenBank/DDBJ whole genome shotgun (WGS) entry which is preliminary data.</text>
</comment>
<name>A0A9Q0B3T5_9PEZI</name>
<feature type="region of interest" description="Disordered" evidence="1">
    <location>
        <begin position="1"/>
        <end position="22"/>
    </location>
</feature>
<proteinExistence type="predicted"/>
<feature type="region of interest" description="Disordered" evidence="1">
    <location>
        <begin position="42"/>
        <end position="98"/>
    </location>
</feature>
<protein>
    <submittedName>
        <fullName evidence="2">Uncharacterized protein</fullName>
    </submittedName>
</protein>
<evidence type="ECO:0000313" key="2">
    <source>
        <dbReference type="EMBL" id="KAI3550384.1"/>
    </source>
</evidence>
<dbReference type="EMBL" id="SDAQ01000042">
    <property type="protein sequence ID" value="KAI3550384.1"/>
    <property type="molecule type" value="Genomic_DNA"/>
</dbReference>
<dbReference type="AlphaFoldDB" id="A0A9Q0B3T5"/>
<keyword evidence="3" id="KW-1185">Reference proteome</keyword>
<reference evidence="2" key="1">
    <citation type="submission" date="2019-01" db="EMBL/GenBank/DDBJ databases">
        <title>Colletotrichum abscissum LGMF1257.</title>
        <authorList>
            <person name="Baroncelli R."/>
        </authorList>
    </citation>
    <scope>NUCLEOTIDE SEQUENCE</scope>
    <source>
        <strain evidence="2">Ca142</strain>
    </source>
</reference>
<organism evidence="2 3">
    <name type="scientific">Colletotrichum abscissum</name>
    <dbReference type="NCBI Taxonomy" id="1671311"/>
    <lineage>
        <taxon>Eukaryota</taxon>
        <taxon>Fungi</taxon>
        <taxon>Dikarya</taxon>
        <taxon>Ascomycota</taxon>
        <taxon>Pezizomycotina</taxon>
        <taxon>Sordariomycetes</taxon>
        <taxon>Hypocreomycetidae</taxon>
        <taxon>Glomerellales</taxon>
        <taxon>Glomerellaceae</taxon>
        <taxon>Colletotrichum</taxon>
        <taxon>Colletotrichum acutatum species complex</taxon>
    </lineage>
</organism>
<sequence>MPNAPMAPMNPDPADDESEPELFVMQDFVPAPNLTKPRIQILRASPFPSTPPPPRSDRLGPHQPRHTPAAPPPHIGRRPRPPETREIFGPYSGNMTSASTLRILRSRALAKRRAGFIAVS</sequence>
<evidence type="ECO:0000256" key="1">
    <source>
        <dbReference type="SAM" id="MobiDB-lite"/>
    </source>
</evidence>
<evidence type="ECO:0000313" key="3">
    <source>
        <dbReference type="Proteomes" id="UP001056436"/>
    </source>
</evidence>
<accession>A0A9Q0B3T5</accession>
<gene>
    <name evidence="2" type="ORF">CABS02_07605</name>
</gene>
<dbReference type="Proteomes" id="UP001056436">
    <property type="component" value="Unassembled WGS sequence"/>
</dbReference>